<proteinExistence type="predicted"/>
<name>A0A4S8JLS8_MUSBA</name>
<comment type="caution">
    <text evidence="1">The sequence shown here is derived from an EMBL/GenBank/DDBJ whole genome shotgun (WGS) entry which is preliminary data.</text>
</comment>
<organism evidence="1 2">
    <name type="scientific">Musa balbisiana</name>
    <name type="common">Banana</name>
    <dbReference type="NCBI Taxonomy" id="52838"/>
    <lineage>
        <taxon>Eukaryota</taxon>
        <taxon>Viridiplantae</taxon>
        <taxon>Streptophyta</taxon>
        <taxon>Embryophyta</taxon>
        <taxon>Tracheophyta</taxon>
        <taxon>Spermatophyta</taxon>
        <taxon>Magnoliopsida</taxon>
        <taxon>Liliopsida</taxon>
        <taxon>Zingiberales</taxon>
        <taxon>Musaceae</taxon>
        <taxon>Musa</taxon>
    </lineage>
</organism>
<sequence>MYQPCHCPRLQGIDDVEVCIIDLILFCHLTNGNIYIESDPLCCSQDHVLSTLQVFYL</sequence>
<keyword evidence="2" id="KW-1185">Reference proteome</keyword>
<gene>
    <name evidence="1" type="ORF">C4D60_Mb01t09210</name>
</gene>
<evidence type="ECO:0000313" key="2">
    <source>
        <dbReference type="Proteomes" id="UP000317650"/>
    </source>
</evidence>
<dbReference type="AlphaFoldDB" id="A0A4S8JLS8"/>
<dbReference type="Proteomes" id="UP000317650">
    <property type="component" value="Chromosome 1"/>
</dbReference>
<reference evidence="1 2" key="1">
    <citation type="journal article" date="2019" name="Nat. Plants">
        <title>Genome sequencing of Musa balbisiana reveals subgenome evolution and function divergence in polyploid bananas.</title>
        <authorList>
            <person name="Yao X."/>
        </authorList>
    </citation>
    <scope>NUCLEOTIDE SEQUENCE [LARGE SCALE GENOMIC DNA]</scope>
    <source>
        <strain evidence="2">cv. DH-PKW</strain>
        <tissue evidence="1">Leaves</tissue>
    </source>
</reference>
<evidence type="ECO:0000313" key="1">
    <source>
        <dbReference type="EMBL" id="THU62825.1"/>
    </source>
</evidence>
<dbReference type="EMBL" id="PYDT01000004">
    <property type="protein sequence ID" value="THU62825.1"/>
    <property type="molecule type" value="Genomic_DNA"/>
</dbReference>
<accession>A0A4S8JLS8</accession>
<protein>
    <submittedName>
        <fullName evidence="1">Uncharacterized protein</fullName>
    </submittedName>
</protein>